<comment type="caution">
    <text evidence="3">The sequence shown here is derived from an EMBL/GenBank/DDBJ whole genome shotgun (WGS) entry which is preliminary data.</text>
</comment>
<dbReference type="AlphaFoldDB" id="A0AAD1UEC5"/>
<evidence type="ECO:0000256" key="1">
    <source>
        <dbReference type="ARBA" id="ARBA00007129"/>
    </source>
</evidence>
<evidence type="ECO:0000313" key="4">
    <source>
        <dbReference type="Proteomes" id="UP001295684"/>
    </source>
</evidence>
<dbReference type="InterPro" id="IPR025659">
    <property type="entry name" value="Tubby-like_C"/>
</dbReference>
<dbReference type="Pfam" id="PF01167">
    <property type="entry name" value="Tub"/>
    <property type="match status" value="1"/>
</dbReference>
<name>A0AAD1UEC5_EUPCR</name>
<sequence>MQKIPLENHKRSISQAWDTSMNRNMDAENNEIDYEGSFNKNHRTEEPINGSINMVDHSVTNASKIGMNMVNTLKNQINYNLKSDDDLITEYLNSILNNNSERRRDMLASPVPKYLNSITLKIKRKSGLWSKFSPVLTLETLDSQKLLLNAKKCVQSKPLSKFYKTAYYFHISNLKNSFKKGDEGYMGRIKKKKKVYSLLNHVIDSEMNNEIAHIEFNTKKSNPTSTRSFDLNFSETMKSLILKAPRGQEESKNSNKAPQIKPDDLKFTSVEPYYNEDTKDYAIDFSHHDVFISSSKNFQVKWKHSDQLLIEQVKVDKNEFEIKLRYPMSILVAFATAVTLFDPKFKI</sequence>
<reference evidence="3" key="1">
    <citation type="submission" date="2023-07" db="EMBL/GenBank/DDBJ databases">
        <authorList>
            <consortium name="AG Swart"/>
            <person name="Singh M."/>
            <person name="Singh A."/>
            <person name="Seah K."/>
            <person name="Emmerich C."/>
        </authorList>
    </citation>
    <scope>NUCLEOTIDE SEQUENCE</scope>
    <source>
        <strain evidence="3">DP1</strain>
    </source>
</reference>
<dbReference type="InterPro" id="IPR000007">
    <property type="entry name" value="Tubby_C"/>
</dbReference>
<dbReference type="Proteomes" id="UP001295684">
    <property type="component" value="Unassembled WGS sequence"/>
</dbReference>
<organism evidence="3 4">
    <name type="scientific">Euplotes crassus</name>
    <dbReference type="NCBI Taxonomy" id="5936"/>
    <lineage>
        <taxon>Eukaryota</taxon>
        <taxon>Sar</taxon>
        <taxon>Alveolata</taxon>
        <taxon>Ciliophora</taxon>
        <taxon>Intramacronucleata</taxon>
        <taxon>Spirotrichea</taxon>
        <taxon>Hypotrichia</taxon>
        <taxon>Euplotida</taxon>
        <taxon>Euplotidae</taxon>
        <taxon>Moneuplotes</taxon>
    </lineage>
</organism>
<dbReference type="SUPFAM" id="SSF54518">
    <property type="entry name" value="Tubby C-terminal domain-like"/>
    <property type="match status" value="1"/>
</dbReference>
<dbReference type="PANTHER" id="PTHR16517:SF7">
    <property type="entry name" value="PROTEIN KING TUBBY"/>
    <property type="match status" value="1"/>
</dbReference>
<accession>A0AAD1UEC5</accession>
<dbReference type="Gene3D" id="3.20.90.10">
    <property type="entry name" value="Tubby Protein, Chain A"/>
    <property type="match status" value="1"/>
</dbReference>
<keyword evidence="4" id="KW-1185">Reference proteome</keyword>
<comment type="similarity">
    <text evidence="1">Belongs to the TUB family.</text>
</comment>
<evidence type="ECO:0000313" key="3">
    <source>
        <dbReference type="EMBL" id="CAI2365702.1"/>
    </source>
</evidence>
<protein>
    <recommendedName>
        <fullName evidence="2">Tubby C-terminal domain-containing protein</fullName>
    </recommendedName>
</protein>
<proteinExistence type="inferred from homology"/>
<dbReference type="EMBL" id="CAMPGE010006806">
    <property type="protein sequence ID" value="CAI2365702.1"/>
    <property type="molecule type" value="Genomic_DNA"/>
</dbReference>
<gene>
    <name evidence="3" type="ORF">ECRASSUSDP1_LOCUS7001</name>
</gene>
<dbReference type="PANTHER" id="PTHR16517">
    <property type="entry name" value="TUBBY-RELATED"/>
    <property type="match status" value="1"/>
</dbReference>
<feature type="domain" description="Tubby C-terminal" evidence="2">
    <location>
        <begin position="109"/>
        <end position="342"/>
    </location>
</feature>
<evidence type="ECO:0000259" key="2">
    <source>
        <dbReference type="Pfam" id="PF01167"/>
    </source>
</evidence>